<evidence type="ECO:0000259" key="1">
    <source>
        <dbReference type="SMART" id="SM00474"/>
    </source>
</evidence>
<dbReference type="EMBL" id="SDIK01000001">
    <property type="protein sequence ID" value="TXJ63482.1"/>
    <property type="molecule type" value="Genomic_DNA"/>
</dbReference>
<dbReference type="PANTHER" id="PTHR47765:SF2">
    <property type="entry name" value="EXONUCLEASE MUT-7 HOMOLOG"/>
    <property type="match status" value="1"/>
</dbReference>
<dbReference type="InterPro" id="IPR036397">
    <property type="entry name" value="RNaseH_sf"/>
</dbReference>
<dbReference type="InterPro" id="IPR052408">
    <property type="entry name" value="Exonuclease_MUT-7-like"/>
</dbReference>
<dbReference type="OrthoDB" id="9793333at2"/>
<proteinExistence type="predicted"/>
<dbReference type="GO" id="GO:0003676">
    <property type="term" value="F:nucleic acid binding"/>
    <property type="evidence" value="ECO:0007669"/>
    <property type="project" value="InterPro"/>
</dbReference>
<dbReference type="SMART" id="SM00474">
    <property type="entry name" value="35EXOc"/>
    <property type="match status" value="1"/>
</dbReference>
<evidence type="ECO:0000313" key="2">
    <source>
        <dbReference type="EMBL" id="TXJ63482.1"/>
    </source>
</evidence>
<dbReference type="Proteomes" id="UP000321612">
    <property type="component" value="Unassembled WGS sequence"/>
</dbReference>
<protein>
    <submittedName>
        <fullName evidence="2">3'-5' exonuclease domain-containing protein 2</fullName>
    </submittedName>
</protein>
<dbReference type="InterPro" id="IPR002562">
    <property type="entry name" value="3'-5'_exonuclease_dom"/>
</dbReference>
<dbReference type="Gene3D" id="3.30.420.10">
    <property type="entry name" value="Ribonuclease H-like superfamily/Ribonuclease H"/>
    <property type="match status" value="1"/>
</dbReference>
<dbReference type="SUPFAM" id="SSF53098">
    <property type="entry name" value="Ribonuclease H-like"/>
    <property type="match status" value="1"/>
</dbReference>
<evidence type="ECO:0000313" key="3">
    <source>
        <dbReference type="Proteomes" id="UP000321612"/>
    </source>
</evidence>
<dbReference type="InterPro" id="IPR012337">
    <property type="entry name" value="RNaseH-like_sf"/>
</dbReference>
<sequence>MLTKIYSKFNKKLIPALPRVVFPGRIIVISAEPEAKKAVDYLMAQNILGIDTETRPVFKKGKHNKVALFQVSTHQVCFLFRLNRLGLSPCLIRLLEDTKVLKIGLSLDDDFLMLRQRGEFKKGKFVDLQDIVHEFGIEDLSLQKLYANLFHQRISKREQLTNWENKTLTEKQQLYAATDAWACIKIYERLKELASTQDYETLSEGETLNFNLANQ</sequence>
<keyword evidence="2" id="KW-0378">Hydrolase</keyword>
<accession>A0A5C8GN50</accession>
<dbReference type="AlphaFoldDB" id="A0A5C8GN50"/>
<feature type="domain" description="3'-5' exonuclease" evidence="1">
    <location>
        <begin position="26"/>
        <end position="195"/>
    </location>
</feature>
<reference evidence="3" key="1">
    <citation type="submission" date="2019-05" db="EMBL/GenBank/DDBJ databases">
        <title>Prevotella brunnea sp. nov., isolated from a wound of a patient.</title>
        <authorList>
            <person name="Buhl M."/>
        </authorList>
    </citation>
    <scope>NUCLEOTIDE SEQUENCE [LARGE SCALE GENOMIC DNA]</scope>
    <source>
        <strain evidence="3">A2672</strain>
    </source>
</reference>
<name>A0A5C8GN50_9BACT</name>
<keyword evidence="2" id="KW-0540">Nuclease</keyword>
<dbReference type="GO" id="GO:0008408">
    <property type="term" value="F:3'-5' exonuclease activity"/>
    <property type="evidence" value="ECO:0007669"/>
    <property type="project" value="InterPro"/>
</dbReference>
<dbReference type="GO" id="GO:0006139">
    <property type="term" value="P:nucleobase-containing compound metabolic process"/>
    <property type="evidence" value="ECO:0007669"/>
    <property type="project" value="InterPro"/>
</dbReference>
<dbReference type="PANTHER" id="PTHR47765">
    <property type="entry name" value="3'-5' EXONUCLEASE DOMAIN-CONTAINING PROTEIN"/>
    <property type="match status" value="1"/>
</dbReference>
<dbReference type="CDD" id="cd06141">
    <property type="entry name" value="WRN_exo"/>
    <property type="match status" value="1"/>
</dbReference>
<dbReference type="Pfam" id="PF01612">
    <property type="entry name" value="DNA_pol_A_exo1"/>
    <property type="match status" value="1"/>
</dbReference>
<dbReference type="RefSeq" id="WP_130828854.1">
    <property type="nucleotide sequence ID" value="NZ_SDIK01000001.1"/>
</dbReference>
<keyword evidence="3" id="KW-1185">Reference proteome</keyword>
<organism evidence="2 3">
    <name type="scientific">Prevotella brunnea</name>
    <dbReference type="NCBI Taxonomy" id="2508867"/>
    <lineage>
        <taxon>Bacteria</taxon>
        <taxon>Pseudomonadati</taxon>
        <taxon>Bacteroidota</taxon>
        <taxon>Bacteroidia</taxon>
        <taxon>Bacteroidales</taxon>
        <taxon>Prevotellaceae</taxon>
        <taxon>Prevotella</taxon>
    </lineage>
</organism>
<comment type="caution">
    <text evidence="2">The sequence shown here is derived from an EMBL/GenBank/DDBJ whole genome shotgun (WGS) entry which is preliminary data.</text>
</comment>
<gene>
    <name evidence="2" type="ORF">ETF27_00055</name>
</gene>
<keyword evidence="2" id="KW-0269">Exonuclease</keyword>